<evidence type="ECO:0000313" key="8">
    <source>
        <dbReference type="EMBL" id="SNR82058.1"/>
    </source>
</evidence>
<dbReference type="InterPro" id="IPR014284">
    <property type="entry name" value="RNA_pol_sigma-70_dom"/>
</dbReference>
<dbReference type="InterPro" id="IPR013324">
    <property type="entry name" value="RNA_pol_sigma_r3/r4-like"/>
</dbReference>
<dbReference type="Pfam" id="PF04542">
    <property type="entry name" value="Sigma70_r2"/>
    <property type="match status" value="1"/>
</dbReference>
<accession>A0A238ZGD4</accession>
<keyword evidence="2" id="KW-0805">Transcription regulation</keyword>
<dbReference type="Proteomes" id="UP000198280">
    <property type="component" value="Unassembled WGS sequence"/>
</dbReference>
<evidence type="ECO:0000256" key="4">
    <source>
        <dbReference type="ARBA" id="ARBA00023125"/>
    </source>
</evidence>
<dbReference type="GO" id="GO:0016987">
    <property type="term" value="F:sigma factor activity"/>
    <property type="evidence" value="ECO:0007669"/>
    <property type="project" value="UniProtKB-KW"/>
</dbReference>
<keyword evidence="9" id="KW-1185">Reference proteome</keyword>
<keyword evidence="5" id="KW-0804">Transcription</keyword>
<evidence type="ECO:0000259" key="7">
    <source>
        <dbReference type="Pfam" id="PF08281"/>
    </source>
</evidence>
<dbReference type="PANTHER" id="PTHR43133">
    <property type="entry name" value="RNA POLYMERASE ECF-TYPE SIGMA FACTO"/>
    <property type="match status" value="1"/>
</dbReference>
<dbReference type="GO" id="GO:0003677">
    <property type="term" value="F:DNA binding"/>
    <property type="evidence" value="ECO:0007669"/>
    <property type="project" value="UniProtKB-KW"/>
</dbReference>
<keyword evidence="3" id="KW-0731">Sigma factor</keyword>
<evidence type="ECO:0000256" key="5">
    <source>
        <dbReference type="ARBA" id="ARBA00023163"/>
    </source>
</evidence>
<dbReference type="InterPro" id="IPR007627">
    <property type="entry name" value="RNA_pol_sigma70_r2"/>
</dbReference>
<gene>
    <name evidence="8" type="ORF">SAMN05216252_101237</name>
</gene>
<dbReference type="AlphaFoldDB" id="A0A238ZGD4"/>
<dbReference type="NCBIfam" id="TIGR02937">
    <property type="entry name" value="sigma70-ECF"/>
    <property type="match status" value="1"/>
</dbReference>
<proteinExistence type="inferred from homology"/>
<dbReference type="OrthoDB" id="3821507at2"/>
<dbReference type="Pfam" id="PF08281">
    <property type="entry name" value="Sigma70_r4_2"/>
    <property type="match status" value="1"/>
</dbReference>
<name>A0A238ZGD4_9ACTN</name>
<dbReference type="InterPro" id="IPR013325">
    <property type="entry name" value="RNA_pol_sigma_r2"/>
</dbReference>
<dbReference type="RefSeq" id="WP_089221679.1">
    <property type="nucleotide sequence ID" value="NZ_FZOF01000001.1"/>
</dbReference>
<dbReference type="SUPFAM" id="SSF88946">
    <property type="entry name" value="Sigma2 domain of RNA polymerase sigma factors"/>
    <property type="match status" value="1"/>
</dbReference>
<dbReference type="InterPro" id="IPR013249">
    <property type="entry name" value="RNA_pol_sigma70_r4_t2"/>
</dbReference>
<evidence type="ECO:0000313" key="9">
    <source>
        <dbReference type="Proteomes" id="UP000198280"/>
    </source>
</evidence>
<evidence type="ECO:0000259" key="6">
    <source>
        <dbReference type="Pfam" id="PF04542"/>
    </source>
</evidence>
<dbReference type="SUPFAM" id="SSF88659">
    <property type="entry name" value="Sigma3 and sigma4 domains of RNA polymerase sigma factors"/>
    <property type="match status" value="1"/>
</dbReference>
<comment type="similarity">
    <text evidence="1">Belongs to the sigma-70 factor family. ECF subfamily.</text>
</comment>
<protein>
    <submittedName>
        <fullName evidence="8">RNA polymerase sigma-70 factor, ECF subfamily</fullName>
    </submittedName>
</protein>
<organism evidence="8 9">
    <name type="scientific">Actinacidiphila glaucinigra</name>
    <dbReference type="NCBI Taxonomy" id="235986"/>
    <lineage>
        <taxon>Bacteria</taxon>
        <taxon>Bacillati</taxon>
        <taxon>Actinomycetota</taxon>
        <taxon>Actinomycetes</taxon>
        <taxon>Kitasatosporales</taxon>
        <taxon>Streptomycetaceae</taxon>
        <taxon>Actinacidiphila</taxon>
    </lineage>
</organism>
<dbReference type="Gene3D" id="1.10.10.10">
    <property type="entry name" value="Winged helix-like DNA-binding domain superfamily/Winged helix DNA-binding domain"/>
    <property type="match status" value="1"/>
</dbReference>
<feature type="domain" description="RNA polymerase sigma factor 70 region 4 type 2" evidence="7">
    <location>
        <begin position="129"/>
        <end position="182"/>
    </location>
</feature>
<dbReference type="EMBL" id="FZOF01000001">
    <property type="protein sequence ID" value="SNR82058.1"/>
    <property type="molecule type" value="Genomic_DNA"/>
</dbReference>
<keyword evidence="4" id="KW-0238">DNA-binding</keyword>
<sequence length="325" mass="35547">MTDLLPGGVPSDLDLVRAAQSGDAASLGLLLARHRAAMYGVALAMLGHGPDAEDAVQEAALIALRRIGDLRDPDAAGPWLRMVVRNVCRAQLRRTSAVPVAELEGLVAMDRSGGPPDPADVLDGQVLRDWIWSALEQLSPGLRLVTMLRYFTDVTSYEEIALLCGIAVGTVRSRLNQARAKLAAALLDLGDRVHDDAASLTAHHRLLAEQTLVAAHRGELASAWAGWRSSRLEVTWPTGKRSDLGYLGFSFGRDVSEGVRQRLLNVVASREVVIWETAIVNPPEDPFHCPPGVVWVHFLDRDRDDRLRLYHPRRRRTGLAKDHGG</sequence>
<evidence type="ECO:0000256" key="3">
    <source>
        <dbReference type="ARBA" id="ARBA00023082"/>
    </source>
</evidence>
<dbReference type="InterPro" id="IPR039425">
    <property type="entry name" value="RNA_pol_sigma-70-like"/>
</dbReference>
<feature type="domain" description="RNA polymerase sigma-70 region 2" evidence="6">
    <location>
        <begin position="31"/>
        <end position="96"/>
    </location>
</feature>
<evidence type="ECO:0000256" key="1">
    <source>
        <dbReference type="ARBA" id="ARBA00010641"/>
    </source>
</evidence>
<dbReference type="Gene3D" id="1.10.1740.10">
    <property type="match status" value="1"/>
</dbReference>
<evidence type="ECO:0000256" key="2">
    <source>
        <dbReference type="ARBA" id="ARBA00023015"/>
    </source>
</evidence>
<reference evidence="8 9" key="1">
    <citation type="submission" date="2017-06" db="EMBL/GenBank/DDBJ databases">
        <authorList>
            <person name="Kim H.J."/>
            <person name="Triplett B.A."/>
        </authorList>
    </citation>
    <scope>NUCLEOTIDE SEQUENCE [LARGE SCALE GENOMIC DNA]</scope>
    <source>
        <strain evidence="8 9">CGMCC 4.1858</strain>
    </source>
</reference>
<dbReference type="PANTHER" id="PTHR43133:SF8">
    <property type="entry name" value="RNA POLYMERASE SIGMA FACTOR HI_1459-RELATED"/>
    <property type="match status" value="1"/>
</dbReference>
<dbReference type="GO" id="GO:0006352">
    <property type="term" value="P:DNA-templated transcription initiation"/>
    <property type="evidence" value="ECO:0007669"/>
    <property type="project" value="InterPro"/>
</dbReference>
<dbReference type="InterPro" id="IPR036388">
    <property type="entry name" value="WH-like_DNA-bd_sf"/>
</dbReference>